<organism evidence="2 3">
    <name type="scientific">Methanooceanicella nereidis</name>
    <dbReference type="NCBI Taxonomy" id="2052831"/>
    <lineage>
        <taxon>Archaea</taxon>
        <taxon>Methanobacteriati</taxon>
        <taxon>Methanobacteriota</taxon>
        <taxon>Stenosarchaea group</taxon>
        <taxon>Methanomicrobia</taxon>
        <taxon>Methanocellales</taxon>
        <taxon>Methanocellaceae</taxon>
        <taxon>Methanooceanicella</taxon>
    </lineage>
</organism>
<proteinExistence type="predicted"/>
<evidence type="ECO:0000313" key="3">
    <source>
        <dbReference type="Proteomes" id="UP001320159"/>
    </source>
</evidence>
<keyword evidence="3" id="KW-1185">Reference proteome</keyword>
<dbReference type="EMBL" id="PGCK01000021">
    <property type="protein sequence ID" value="MCD1296371.1"/>
    <property type="molecule type" value="Genomic_DNA"/>
</dbReference>
<feature type="transmembrane region" description="Helical" evidence="1">
    <location>
        <begin position="132"/>
        <end position="158"/>
    </location>
</feature>
<feature type="transmembrane region" description="Helical" evidence="1">
    <location>
        <begin position="63"/>
        <end position="82"/>
    </location>
</feature>
<gene>
    <name evidence="2" type="ORF">CUJ83_15345</name>
</gene>
<keyword evidence="1" id="KW-0812">Transmembrane</keyword>
<dbReference type="InterPro" id="IPR007404">
    <property type="entry name" value="YdjM-like"/>
</dbReference>
<evidence type="ECO:0000313" key="2">
    <source>
        <dbReference type="EMBL" id="MCD1296371.1"/>
    </source>
</evidence>
<dbReference type="Pfam" id="PF04307">
    <property type="entry name" value="YdjM"/>
    <property type="match status" value="1"/>
</dbReference>
<keyword evidence="1" id="KW-0472">Membrane</keyword>
<reference evidence="2 3" key="1">
    <citation type="submission" date="2017-11" db="EMBL/GenBank/DDBJ databases">
        <title>Isolation and Characterization of Family Methanocellaceae Species from Potential Methane Hydrate Area Offshore Southwestern Taiwan.</title>
        <authorList>
            <person name="Zhang W.-L."/>
            <person name="Chen W.-C."/>
            <person name="Lai M.-C."/>
            <person name="Chen S.-C."/>
        </authorList>
    </citation>
    <scope>NUCLEOTIDE SEQUENCE [LARGE SCALE GENOMIC DNA]</scope>
    <source>
        <strain evidence="2 3">CWC-04</strain>
    </source>
</reference>
<dbReference type="AlphaFoldDB" id="A0AAP2RF09"/>
<sequence length="160" mass="17533">MNRTGHFGGSLLLFYGTLYVTTAGVDSVQALGLSAVAAAIAAAMSVKPDMDNKFLWGIFHRTWITHSLTTVIAATIMTYIFFSSVLKAGILSHYMTLAMFSATLSHVLLDSLTKKGVPFYGPFDNRMRGPRWFNGSSTVINYTFLVAGVLMALIYYGIIR</sequence>
<keyword evidence="1" id="KW-1133">Transmembrane helix</keyword>
<accession>A0AAP2RF09</accession>
<protein>
    <submittedName>
        <fullName evidence="2">Metal-dependent hydrolase</fullName>
    </submittedName>
</protein>
<keyword evidence="2" id="KW-0378">Hydrolase</keyword>
<dbReference type="Proteomes" id="UP001320159">
    <property type="component" value="Unassembled WGS sequence"/>
</dbReference>
<dbReference type="GO" id="GO:0016787">
    <property type="term" value="F:hydrolase activity"/>
    <property type="evidence" value="ECO:0007669"/>
    <property type="project" value="UniProtKB-KW"/>
</dbReference>
<evidence type="ECO:0000256" key="1">
    <source>
        <dbReference type="SAM" id="Phobius"/>
    </source>
</evidence>
<name>A0AAP2RF09_9EURY</name>
<feature type="transmembrane region" description="Helical" evidence="1">
    <location>
        <begin position="12"/>
        <end position="43"/>
    </location>
</feature>
<comment type="caution">
    <text evidence="2">The sequence shown here is derived from an EMBL/GenBank/DDBJ whole genome shotgun (WGS) entry which is preliminary data.</text>
</comment>
<feature type="transmembrane region" description="Helical" evidence="1">
    <location>
        <begin position="94"/>
        <end position="112"/>
    </location>
</feature>